<dbReference type="AlphaFoldDB" id="A0A0R1S6Q6"/>
<proteinExistence type="predicted"/>
<comment type="caution">
    <text evidence="1">The sequence shown here is derived from an EMBL/GenBank/DDBJ whole genome shotgun (WGS) entry which is preliminary data.</text>
</comment>
<dbReference type="EMBL" id="AZEY01000093">
    <property type="protein sequence ID" value="KRL64281.1"/>
    <property type="molecule type" value="Genomic_DNA"/>
</dbReference>
<sequence length="145" mass="16927">MDIKDKLQAIVDGNDSAYQIQQFTGVSSSIIIRLRNHLRSIDNLSLKTAERLSEYYDYRMVSMEKMAFGQKQLPHFRHRLINRLQQLYEVQQRKAESSSMFDETALTVVIEQLFNDVLSDKVELGRLDKVYQAQLNDNKKPTKLS</sequence>
<accession>A0A0R1S6Q6</accession>
<organism evidence="1 2">
    <name type="scientific">Lentilactobacillus diolivorans DSM 14421</name>
    <dbReference type="NCBI Taxonomy" id="1423739"/>
    <lineage>
        <taxon>Bacteria</taxon>
        <taxon>Bacillati</taxon>
        <taxon>Bacillota</taxon>
        <taxon>Bacilli</taxon>
        <taxon>Lactobacillales</taxon>
        <taxon>Lactobacillaceae</taxon>
        <taxon>Lentilactobacillus</taxon>
    </lineage>
</organism>
<protein>
    <submittedName>
        <fullName evidence="1">Uncharacterized protein</fullName>
    </submittedName>
</protein>
<reference evidence="1 2" key="1">
    <citation type="journal article" date="2015" name="Genome Announc.">
        <title>Expanding the biotechnology potential of lactobacilli through comparative genomics of 213 strains and associated genera.</title>
        <authorList>
            <person name="Sun Z."/>
            <person name="Harris H.M."/>
            <person name="McCann A."/>
            <person name="Guo C."/>
            <person name="Argimon S."/>
            <person name="Zhang W."/>
            <person name="Yang X."/>
            <person name="Jeffery I.B."/>
            <person name="Cooney J.C."/>
            <person name="Kagawa T.F."/>
            <person name="Liu W."/>
            <person name="Song Y."/>
            <person name="Salvetti E."/>
            <person name="Wrobel A."/>
            <person name="Rasinkangas P."/>
            <person name="Parkhill J."/>
            <person name="Rea M.C."/>
            <person name="O'Sullivan O."/>
            <person name="Ritari J."/>
            <person name="Douillard F.P."/>
            <person name="Paul Ross R."/>
            <person name="Yang R."/>
            <person name="Briner A.E."/>
            <person name="Felis G.E."/>
            <person name="de Vos W.M."/>
            <person name="Barrangou R."/>
            <person name="Klaenhammer T.R."/>
            <person name="Caufield P.W."/>
            <person name="Cui Y."/>
            <person name="Zhang H."/>
            <person name="O'Toole P.W."/>
        </authorList>
    </citation>
    <scope>NUCLEOTIDE SEQUENCE [LARGE SCALE GENOMIC DNA]</scope>
    <source>
        <strain evidence="1 2">DSM 14421</strain>
    </source>
</reference>
<evidence type="ECO:0000313" key="2">
    <source>
        <dbReference type="Proteomes" id="UP000052013"/>
    </source>
</evidence>
<dbReference type="Proteomes" id="UP000052013">
    <property type="component" value="Unassembled WGS sequence"/>
</dbReference>
<evidence type="ECO:0000313" key="1">
    <source>
        <dbReference type="EMBL" id="KRL64281.1"/>
    </source>
</evidence>
<dbReference type="RefSeq" id="WP_057865733.1">
    <property type="nucleotide sequence ID" value="NZ_AZEY01000093.1"/>
</dbReference>
<name>A0A0R1S6Q6_9LACO</name>
<dbReference type="PATRIC" id="fig|1423739.3.peg.1352"/>
<gene>
    <name evidence="1" type="ORF">FC85_GL001296</name>
</gene>